<evidence type="ECO:0000313" key="3">
    <source>
        <dbReference type="Proteomes" id="UP000675881"/>
    </source>
</evidence>
<dbReference type="Proteomes" id="UP000675881">
    <property type="component" value="Chromosome 9"/>
</dbReference>
<feature type="compositionally biased region" description="Basic and acidic residues" evidence="1">
    <location>
        <begin position="581"/>
        <end position="596"/>
    </location>
</feature>
<dbReference type="InterPro" id="IPR050149">
    <property type="entry name" value="Collagen_superfamily"/>
</dbReference>
<dbReference type="InterPro" id="IPR013320">
    <property type="entry name" value="ConA-like_dom_sf"/>
</dbReference>
<feature type="region of interest" description="Disordered" evidence="1">
    <location>
        <begin position="386"/>
        <end position="596"/>
    </location>
</feature>
<dbReference type="AlphaFoldDB" id="A0A7R8D5F0"/>
<feature type="region of interest" description="Disordered" evidence="1">
    <location>
        <begin position="236"/>
        <end position="324"/>
    </location>
</feature>
<dbReference type="EMBL" id="HG994588">
    <property type="protein sequence ID" value="CAF3035389.1"/>
    <property type="molecule type" value="Genomic_DNA"/>
</dbReference>
<dbReference type="GO" id="GO:0031012">
    <property type="term" value="C:extracellular matrix"/>
    <property type="evidence" value="ECO:0007669"/>
    <property type="project" value="TreeGrafter"/>
</dbReference>
<dbReference type="GO" id="GO:0030020">
    <property type="term" value="F:extracellular matrix structural constituent conferring tensile strength"/>
    <property type="evidence" value="ECO:0007669"/>
    <property type="project" value="TreeGrafter"/>
</dbReference>
<feature type="compositionally biased region" description="Pro residues" evidence="1">
    <location>
        <begin position="533"/>
        <end position="544"/>
    </location>
</feature>
<feature type="compositionally biased region" description="Low complexity" evidence="1">
    <location>
        <begin position="452"/>
        <end position="472"/>
    </location>
</feature>
<dbReference type="GO" id="GO:0005615">
    <property type="term" value="C:extracellular space"/>
    <property type="evidence" value="ECO:0007669"/>
    <property type="project" value="TreeGrafter"/>
</dbReference>
<feature type="compositionally biased region" description="Basic and acidic residues" evidence="1">
    <location>
        <begin position="410"/>
        <end position="422"/>
    </location>
</feature>
<accession>A0A7R8D5F0</accession>
<sequence>MLKNVGYWTDKQINHHIRINQYENEKEFSMLATPSTAHSNNLPSFDQCWECREHRRTYGLATGMCEKRPDGSTDKAYKINKQQIKTRDPCSSLSTARRNRIKFGMNLADGKWHRLGLSIKGNTITALADCGRRQQNQEIKRPDGETLSNSGIILLGQQIDDNSFFEGEIQQLSILSNPEAAYDICKSEFMPDCDTDLPPHVLQNDADPYRGIDEGDLLNREGLTPEEYLEFTERVREIPPPPRAPLTPVPAVPQPEESPAEEEARPTSLPAVPQPEEPPVEDDYDYVLNENDSRGGRGSPGDPGQPGHPGLSGEPGRDGLDGMQGIQGPPGNVLIIPTSMGSTKGPDNSLQEMISQAMTNLIGPRGPMGLTGLPGLTGMIGTSGIKGEEGQQGDMGPRGIRGMVGSPGLEGKRGRPGRDGERGLSGPVGPKGESGIRGLPGLPGDKGDRGYKGSQGQKGSSGPSGLAGDDGPPGLPGVPGEMGARGFPGPRGFAGLPGPPGIPGTEGGPGLKGNEGPPGPPGPSGQTGNKGPIGPPGPVGPLGPPGQAGPRGKTWSPGGSKGSKGPPGHNGPVGFPGPRGVKGDRGEREVFTEKLE</sequence>
<dbReference type="OrthoDB" id="8939548at2759"/>
<feature type="compositionally biased region" description="Pro residues" evidence="1">
    <location>
        <begin position="238"/>
        <end position="253"/>
    </location>
</feature>
<dbReference type="SUPFAM" id="SSF49899">
    <property type="entry name" value="Concanavalin A-like lectins/glucanases"/>
    <property type="match status" value="1"/>
</dbReference>
<organism evidence="2 3">
    <name type="scientific">Lepeophtheirus salmonis</name>
    <name type="common">Salmon louse</name>
    <name type="synonym">Caligus salmonis</name>
    <dbReference type="NCBI Taxonomy" id="72036"/>
    <lineage>
        <taxon>Eukaryota</taxon>
        <taxon>Metazoa</taxon>
        <taxon>Ecdysozoa</taxon>
        <taxon>Arthropoda</taxon>
        <taxon>Crustacea</taxon>
        <taxon>Multicrustacea</taxon>
        <taxon>Hexanauplia</taxon>
        <taxon>Copepoda</taxon>
        <taxon>Siphonostomatoida</taxon>
        <taxon>Caligidae</taxon>
        <taxon>Lepeophtheirus</taxon>
    </lineage>
</organism>
<proteinExistence type="predicted"/>
<dbReference type="InterPro" id="IPR008160">
    <property type="entry name" value="Collagen"/>
</dbReference>
<protein>
    <submittedName>
        <fullName evidence="2">COL5AS</fullName>
    </submittedName>
</protein>
<dbReference type="PANTHER" id="PTHR24023">
    <property type="entry name" value="COLLAGEN ALPHA"/>
    <property type="match status" value="1"/>
</dbReference>
<feature type="compositionally biased region" description="Gly residues" evidence="1">
    <location>
        <begin position="504"/>
        <end position="513"/>
    </location>
</feature>
<reference evidence="2" key="1">
    <citation type="submission" date="2021-02" db="EMBL/GenBank/DDBJ databases">
        <authorList>
            <person name="Bekaert M."/>
        </authorList>
    </citation>
    <scope>NUCLEOTIDE SEQUENCE</scope>
    <source>
        <strain evidence="2">IoA-00</strain>
    </source>
</reference>
<name>A0A7R8D5F0_LEPSM</name>
<dbReference type="GO" id="GO:0030198">
    <property type="term" value="P:extracellular matrix organization"/>
    <property type="evidence" value="ECO:0007669"/>
    <property type="project" value="TreeGrafter"/>
</dbReference>
<dbReference type="Pfam" id="PF01391">
    <property type="entry name" value="Collagen"/>
    <property type="match status" value="1"/>
</dbReference>
<gene>
    <name evidence="2" type="ORF">LSAA_14546</name>
</gene>
<feature type="compositionally biased region" description="Low complexity" evidence="1">
    <location>
        <begin position="548"/>
        <end position="567"/>
    </location>
</feature>
<keyword evidence="3" id="KW-1185">Reference proteome</keyword>
<evidence type="ECO:0000256" key="1">
    <source>
        <dbReference type="SAM" id="MobiDB-lite"/>
    </source>
</evidence>
<dbReference type="Gene3D" id="2.60.120.200">
    <property type="match status" value="1"/>
</dbReference>
<evidence type="ECO:0000313" key="2">
    <source>
        <dbReference type="EMBL" id="CAF3035389.1"/>
    </source>
</evidence>
<dbReference type="PANTHER" id="PTHR24023:SF1112">
    <property type="entry name" value="COL_CUTICLE_N DOMAIN-CONTAINING PROTEIN-RELATED"/>
    <property type="match status" value="1"/>
</dbReference>